<keyword evidence="3" id="KW-1185">Reference proteome</keyword>
<dbReference type="PANTHER" id="PTHR43581">
    <property type="entry name" value="ATP/GTP PHOSPHATASE"/>
    <property type="match status" value="1"/>
</dbReference>
<name>A0A4E0RPF8_9GAMM</name>
<sequence>MQFTVKNFGKIEEAKIQIKNLTVLAGPNNSGKTFVSKALYSILATQPVIDSQLKNGLKGNFQVAKLKELSSNQAILNLSSFFEVKISDEAVSVSSVKPNSLMEKISRVIYLESPIYLKLKSALGVNLSLAQQNRHKYITGVPDYFYALTDLLTLQSMDEPEFIDVLQKIEKSIGGKLKLSNDGNFVFQDDFGTYSVSTTALGIANLGLLALLLEKNLLDSDSFLFIDEPEAHLHPQWQVVLIEALYELAKAGVNLMIATHSIDMIKYIEVIWKKDEQAESLIALNCLTTEGKTIQEEANFETKLSAIKQALSEPFYNLYLEAL</sequence>
<dbReference type="AlphaFoldDB" id="A0A4E0RPF8"/>
<dbReference type="InterPro" id="IPR051396">
    <property type="entry name" value="Bact_Antivir_Def_Nuclease"/>
</dbReference>
<evidence type="ECO:0000313" key="2">
    <source>
        <dbReference type="EMBL" id="TGO02354.1"/>
    </source>
</evidence>
<feature type="domain" description="Endonuclease GajA/Old nuclease/RecF-like AAA" evidence="1">
    <location>
        <begin position="2"/>
        <end position="93"/>
    </location>
</feature>
<accession>A0A4E0RPF8</accession>
<dbReference type="InterPro" id="IPR027417">
    <property type="entry name" value="P-loop_NTPase"/>
</dbReference>
<dbReference type="Gene3D" id="3.40.50.300">
    <property type="entry name" value="P-loop containing nucleotide triphosphate hydrolases"/>
    <property type="match status" value="2"/>
</dbReference>
<dbReference type="Proteomes" id="UP000030428">
    <property type="component" value="Unassembled WGS sequence"/>
</dbReference>
<dbReference type="InterPro" id="IPR041685">
    <property type="entry name" value="AAA_GajA/Old/RecF-like"/>
</dbReference>
<comment type="caution">
    <text evidence="2">The sequence shown here is derived from an EMBL/GenBank/DDBJ whole genome shotgun (WGS) entry which is preliminary data.</text>
</comment>
<evidence type="ECO:0000259" key="1">
    <source>
        <dbReference type="Pfam" id="PF13175"/>
    </source>
</evidence>
<reference evidence="2 3" key="1">
    <citation type="journal article" date="2016" name="Front. Microbiol.">
        <title>Single-Cell (Meta-)Genomics of a Dimorphic Candidatus Thiomargarita nelsonii Reveals Genomic Plasticity.</title>
        <authorList>
            <person name="Flood B.E."/>
            <person name="Fliss P."/>
            <person name="Jones D.S."/>
            <person name="Dick G.J."/>
            <person name="Jain S."/>
            <person name="Kaster A.K."/>
            <person name="Winkel M."/>
            <person name="Mussmann M."/>
            <person name="Bailey J."/>
        </authorList>
    </citation>
    <scope>NUCLEOTIDE SEQUENCE [LARGE SCALE GENOMIC DNA]</scope>
    <source>
        <strain evidence="2">Hydrate Ridge</strain>
    </source>
</reference>
<proteinExistence type="predicted"/>
<dbReference type="SUPFAM" id="SSF52540">
    <property type="entry name" value="P-loop containing nucleoside triphosphate hydrolases"/>
    <property type="match status" value="1"/>
</dbReference>
<protein>
    <recommendedName>
        <fullName evidence="1">Endonuclease GajA/Old nuclease/RecF-like AAA domain-containing protein</fullName>
    </recommendedName>
</protein>
<dbReference type="Pfam" id="PF13175">
    <property type="entry name" value="AAA_15"/>
    <property type="match status" value="2"/>
</dbReference>
<dbReference type="EMBL" id="JSZA02000154">
    <property type="protein sequence ID" value="TGO02354.1"/>
    <property type="molecule type" value="Genomic_DNA"/>
</dbReference>
<evidence type="ECO:0000313" key="3">
    <source>
        <dbReference type="Proteomes" id="UP000030428"/>
    </source>
</evidence>
<gene>
    <name evidence="2" type="ORF">PN36_26400</name>
</gene>
<organism evidence="2 3">
    <name type="scientific">Candidatus Thiomargarita nelsonii</name>
    <dbReference type="NCBI Taxonomy" id="1003181"/>
    <lineage>
        <taxon>Bacteria</taxon>
        <taxon>Pseudomonadati</taxon>
        <taxon>Pseudomonadota</taxon>
        <taxon>Gammaproteobacteria</taxon>
        <taxon>Thiotrichales</taxon>
        <taxon>Thiotrichaceae</taxon>
        <taxon>Thiomargarita</taxon>
    </lineage>
</organism>
<dbReference type="PANTHER" id="PTHR43581:SF2">
    <property type="entry name" value="EXCINUCLEASE ATPASE SUBUNIT"/>
    <property type="match status" value="1"/>
</dbReference>
<feature type="domain" description="Endonuclease GajA/Old nuclease/RecF-like AAA" evidence="1">
    <location>
        <begin position="162"/>
        <end position="265"/>
    </location>
</feature>